<keyword evidence="1" id="KW-0819">tRNA processing</keyword>
<dbReference type="GO" id="GO:0004526">
    <property type="term" value="F:ribonuclease P activity"/>
    <property type="evidence" value="ECO:0007669"/>
    <property type="project" value="InterPro"/>
</dbReference>
<evidence type="ECO:0000256" key="2">
    <source>
        <dbReference type="ARBA" id="ARBA00022722"/>
    </source>
</evidence>
<proteinExistence type="predicted"/>
<dbReference type="PANTHER" id="PTHR33992:SF1">
    <property type="entry name" value="RIBONUCLEASE P PROTEIN COMPONENT"/>
    <property type="match status" value="1"/>
</dbReference>
<keyword evidence="2" id="KW-0540">Nuclease</keyword>
<feature type="non-terminal residue" evidence="6">
    <location>
        <position position="1"/>
    </location>
</feature>
<organism evidence="6">
    <name type="scientific">Mariniphaga anaerophila</name>
    <dbReference type="NCBI Taxonomy" id="1484053"/>
    <lineage>
        <taxon>Bacteria</taxon>
        <taxon>Pseudomonadati</taxon>
        <taxon>Bacteroidota</taxon>
        <taxon>Bacteroidia</taxon>
        <taxon>Marinilabiliales</taxon>
        <taxon>Prolixibacteraceae</taxon>
        <taxon>Mariniphaga</taxon>
    </lineage>
</organism>
<name>A0A831PK75_9BACT</name>
<dbReference type="InterPro" id="IPR000100">
    <property type="entry name" value="RNase_P"/>
</dbReference>
<keyword evidence="4" id="KW-0378">Hydrolase</keyword>
<evidence type="ECO:0000256" key="3">
    <source>
        <dbReference type="ARBA" id="ARBA00022759"/>
    </source>
</evidence>
<evidence type="ECO:0000256" key="5">
    <source>
        <dbReference type="ARBA" id="ARBA00022884"/>
    </source>
</evidence>
<evidence type="ECO:0000313" key="6">
    <source>
        <dbReference type="EMBL" id="HDR51260.1"/>
    </source>
</evidence>
<comment type="caution">
    <text evidence="6">The sequence shown here is derived from an EMBL/GenBank/DDBJ whole genome shotgun (WGS) entry which is preliminary data.</text>
</comment>
<dbReference type="AlphaFoldDB" id="A0A831PK75"/>
<dbReference type="EMBL" id="DSDK01000356">
    <property type="protein sequence ID" value="HDR51260.1"/>
    <property type="molecule type" value="Genomic_DNA"/>
</dbReference>
<dbReference type="GO" id="GO:0000049">
    <property type="term" value="F:tRNA binding"/>
    <property type="evidence" value="ECO:0007669"/>
    <property type="project" value="InterPro"/>
</dbReference>
<keyword evidence="5" id="KW-0694">RNA-binding</keyword>
<reference evidence="6" key="1">
    <citation type="journal article" date="2020" name="mSystems">
        <title>Genome- and Community-Level Interaction Insights into Carbon Utilization and Element Cycling Functions of Hydrothermarchaeota in Hydrothermal Sediment.</title>
        <authorList>
            <person name="Zhou Z."/>
            <person name="Liu Y."/>
            <person name="Xu W."/>
            <person name="Pan J."/>
            <person name="Luo Z.H."/>
            <person name="Li M."/>
        </authorList>
    </citation>
    <scope>NUCLEOTIDE SEQUENCE [LARGE SCALE GENOMIC DNA]</scope>
    <source>
        <strain evidence="6">SpSt-1217</strain>
    </source>
</reference>
<dbReference type="SUPFAM" id="SSF54211">
    <property type="entry name" value="Ribosomal protein S5 domain 2-like"/>
    <property type="match status" value="1"/>
</dbReference>
<gene>
    <name evidence="6" type="ORF">ENN90_06515</name>
</gene>
<dbReference type="GO" id="GO:0042781">
    <property type="term" value="F:3'-tRNA processing endoribonuclease activity"/>
    <property type="evidence" value="ECO:0007669"/>
    <property type="project" value="TreeGrafter"/>
</dbReference>
<dbReference type="Gene3D" id="3.30.230.10">
    <property type="match status" value="1"/>
</dbReference>
<dbReference type="InterPro" id="IPR020568">
    <property type="entry name" value="Ribosomal_Su5_D2-typ_SF"/>
</dbReference>
<keyword evidence="3" id="KW-0255">Endonuclease</keyword>
<dbReference type="Pfam" id="PF00825">
    <property type="entry name" value="Ribonuclease_P"/>
    <property type="match status" value="1"/>
</dbReference>
<sequence length="79" mass="9191">TAFAVSKKLFKKAVKRNVIKRRMREAYRLNKHQLYSALSGQKRAIIFIYIGKEILDFRTIEKAMKRSIALLSKPSIPNP</sequence>
<protein>
    <submittedName>
        <fullName evidence="6">Ribonuclease P protein component</fullName>
    </submittedName>
</protein>
<dbReference type="GO" id="GO:0030677">
    <property type="term" value="C:ribonuclease P complex"/>
    <property type="evidence" value="ECO:0007669"/>
    <property type="project" value="TreeGrafter"/>
</dbReference>
<dbReference type="InterPro" id="IPR014721">
    <property type="entry name" value="Ribsml_uS5_D2-typ_fold_subgr"/>
</dbReference>
<dbReference type="Proteomes" id="UP000886047">
    <property type="component" value="Unassembled WGS sequence"/>
</dbReference>
<evidence type="ECO:0000256" key="1">
    <source>
        <dbReference type="ARBA" id="ARBA00022694"/>
    </source>
</evidence>
<evidence type="ECO:0000256" key="4">
    <source>
        <dbReference type="ARBA" id="ARBA00022801"/>
    </source>
</evidence>
<accession>A0A831PK75</accession>
<dbReference type="PANTHER" id="PTHR33992">
    <property type="entry name" value="RIBONUCLEASE P PROTEIN COMPONENT"/>
    <property type="match status" value="1"/>
</dbReference>